<organism evidence="1 2">
    <name type="scientific">Campylobacter phage CP81</name>
    <dbReference type="NCBI Taxonomy" id="2927008"/>
    <lineage>
        <taxon>Viruses</taxon>
        <taxon>Duplodnaviria</taxon>
        <taxon>Heunggongvirae</taxon>
        <taxon>Uroviricota</taxon>
        <taxon>Caudoviricetes</taxon>
        <taxon>Connertonviridae</taxon>
        <taxon>Fletchervirus</taxon>
        <taxon>Fletchervirus CP81</taxon>
    </lineage>
</organism>
<proteinExistence type="predicted"/>
<dbReference type="GeneID" id="40100044"/>
<protein>
    <submittedName>
        <fullName evidence="1">Uncharacterized protein</fullName>
    </submittedName>
</protein>
<sequence>MLYKLSKSKLIPYVFCIFCANSVIADCVLSPPKKSDIAPTAVFNIPIKPSL</sequence>
<reference evidence="2" key="1">
    <citation type="journal article" date="2011" name="J. Virol.">
        <title>Campylobacter jejuni group III phage CP81 contains many T4-like genes without belonging to the T4-type phage group: implications for the evolution of T4 phages.</title>
        <authorList>
            <person name="Hammerl J.A."/>
            <person name="Jackel C."/>
            <person name="Reetz J."/>
            <person name="Beck S."/>
            <person name="Alter T."/>
            <person name="Lurz R."/>
            <person name="Barretto C."/>
            <person name="Brussow H."/>
            <person name="Hertwig S."/>
        </authorList>
    </citation>
    <scope>NUCLEOTIDE SEQUENCE [LARGE SCALE GENOMIC DNA]</scope>
</reference>
<dbReference type="RefSeq" id="YP_009623253.1">
    <property type="nucleotide sequence ID" value="NC_042112.1"/>
</dbReference>
<dbReference type="Proteomes" id="UP000008182">
    <property type="component" value="Segment"/>
</dbReference>
<evidence type="ECO:0000313" key="1">
    <source>
        <dbReference type="EMBL" id="CBZ42194.1"/>
    </source>
</evidence>
<accession>G0LWK2</accession>
<dbReference type="EMBL" id="FR823450">
    <property type="protein sequence ID" value="CBZ42194.1"/>
    <property type="molecule type" value="Genomic_DNA"/>
</dbReference>
<evidence type="ECO:0000313" key="2">
    <source>
        <dbReference type="Proteomes" id="UP000008182"/>
    </source>
</evidence>
<keyword evidence="2" id="KW-1185">Reference proteome</keyword>
<name>G0LWK2_9CAUD</name>